<dbReference type="Proteomes" id="UP000464577">
    <property type="component" value="Chromosome"/>
</dbReference>
<evidence type="ECO:0000313" key="3">
    <source>
        <dbReference type="Proteomes" id="UP000464577"/>
    </source>
</evidence>
<name>A0A6P1W8P1_9BACT</name>
<dbReference type="AlphaFoldDB" id="A0A6P1W8P1"/>
<accession>A0A6P1W8P1</accession>
<reference evidence="2 3" key="1">
    <citation type="submission" date="2019-11" db="EMBL/GenBank/DDBJ databases">
        <title>Spirosoma endbachense sp. nov., isolated from a natural salt meadow.</title>
        <authorList>
            <person name="Rojas J."/>
            <person name="Ambika Manirajan B."/>
            <person name="Ratering S."/>
            <person name="Suarez C."/>
            <person name="Geissler-Plaum R."/>
            <person name="Schnell S."/>
        </authorList>
    </citation>
    <scope>NUCLEOTIDE SEQUENCE [LARGE SCALE GENOMIC DNA]</scope>
    <source>
        <strain evidence="2 3">I-24</strain>
    </source>
</reference>
<dbReference type="KEGG" id="senf:GJR95_37565"/>
<dbReference type="InterPro" id="IPR010496">
    <property type="entry name" value="AL/BT2_dom"/>
</dbReference>
<evidence type="ECO:0000313" key="2">
    <source>
        <dbReference type="EMBL" id="QHW00390.1"/>
    </source>
</evidence>
<evidence type="ECO:0000259" key="1">
    <source>
        <dbReference type="Pfam" id="PF06439"/>
    </source>
</evidence>
<organism evidence="2 3">
    <name type="scientific">Spirosoma endbachense</name>
    <dbReference type="NCBI Taxonomy" id="2666025"/>
    <lineage>
        <taxon>Bacteria</taxon>
        <taxon>Pseudomonadati</taxon>
        <taxon>Bacteroidota</taxon>
        <taxon>Cytophagia</taxon>
        <taxon>Cytophagales</taxon>
        <taxon>Cytophagaceae</taxon>
        <taxon>Spirosoma</taxon>
    </lineage>
</organism>
<dbReference type="Pfam" id="PF06439">
    <property type="entry name" value="3keto-disac_hyd"/>
    <property type="match status" value="1"/>
</dbReference>
<feature type="domain" description="3-keto-alpha-glucoside-1,2-lyase/3-keto-2-hydroxy-glucal hydratase" evidence="1">
    <location>
        <begin position="31"/>
        <end position="237"/>
    </location>
</feature>
<gene>
    <name evidence="2" type="ORF">GJR95_37565</name>
</gene>
<protein>
    <submittedName>
        <fullName evidence="2">DUF1080 domain-containing protein</fullName>
    </submittedName>
</protein>
<proteinExistence type="predicted"/>
<dbReference type="EMBL" id="CP045997">
    <property type="protein sequence ID" value="QHW00390.1"/>
    <property type="molecule type" value="Genomic_DNA"/>
</dbReference>
<sequence length="249" mass="27817">MKFFFAPLLFLAHMTGAQPVNQLTQAERKAGWQLLFDGKTTTGWRGAYQTTFPATGWKVVDGELRGELVNGAESGDAGDIVTLKKYRDFELVFDWKLGAGGNSGVKYFIEERQPKPDRGSQAGYEYQLIDDANYIYNGKHLPQDLKTASIYDVIPAEKPNAGVVEWHTSKVVVNRNRIEHWLDGKQVLATDRTSEAFIAGVADSKFREYPGFAQIPEGHILLQDHGHSVAFKNIKIRPITPTHGSQKIP</sequence>
<dbReference type="GO" id="GO:0016787">
    <property type="term" value="F:hydrolase activity"/>
    <property type="evidence" value="ECO:0007669"/>
    <property type="project" value="InterPro"/>
</dbReference>
<keyword evidence="3" id="KW-1185">Reference proteome</keyword>
<dbReference type="RefSeq" id="WP_162390781.1">
    <property type="nucleotide sequence ID" value="NZ_CP045997.1"/>
</dbReference>
<dbReference type="Gene3D" id="2.60.120.560">
    <property type="entry name" value="Exo-inulinase, domain 1"/>
    <property type="match status" value="1"/>
</dbReference>